<keyword evidence="9 12" id="KW-0131">Cell cycle</keyword>
<dbReference type="GO" id="GO:0003755">
    <property type="term" value="F:peptidyl-prolyl cis-trans isomerase activity"/>
    <property type="evidence" value="ECO:0007669"/>
    <property type="project" value="UniProtKB-UniRule"/>
</dbReference>
<comment type="similarity">
    <text evidence="2 12 14">Belongs to the FKBP-type PPIase family. Tig subfamily.</text>
</comment>
<keyword evidence="6 12" id="KW-0697">Rotamase</keyword>
<dbReference type="PROSITE" id="PS50059">
    <property type="entry name" value="FKBP_PPIASE"/>
    <property type="match status" value="1"/>
</dbReference>
<evidence type="ECO:0000256" key="9">
    <source>
        <dbReference type="ARBA" id="ARBA00023306"/>
    </source>
</evidence>
<dbReference type="OrthoDB" id="9767721at2"/>
<keyword evidence="8 12" id="KW-0413">Isomerase</keyword>
<dbReference type="Pfam" id="PF05697">
    <property type="entry name" value="Trigger_N"/>
    <property type="match status" value="1"/>
</dbReference>
<dbReference type="Pfam" id="PF05698">
    <property type="entry name" value="Trigger_C"/>
    <property type="match status" value="1"/>
</dbReference>
<dbReference type="GO" id="GO:0044183">
    <property type="term" value="F:protein folding chaperone"/>
    <property type="evidence" value="ECO:0007669"/>
    <property type="project" value="TreeGrafter"/>
</dbReference>
<evidence type="ECO:0000256" key="5">
    <source>
        <dbReference type="ARBA" id="ARBA00022618"/>
    </source>
</evidence>
<dbReference type="InterPro" id="IPR008880">
    <property type="entry name" value="Trigger_fac_C"/>
</dbReference>
<dbReference type="InterPro" id="IPR036611">
    <property type="entry name" value="Trigger_fac_ribosome-bd_sf"/>
</dbReference>
<evidence type="ECO:0000256" key="6">
    <source>
        <dbReference type="ARBA" id="ARBA00023110"/>
    </source>
</evidence>
<dbReference type="SUPFAM" id="SSF109998">
    <property type="entry name" value="Triger factor/SurA peptide-binding domain-like"/>
    <property type="match status" value="1"/>
</dbReference>
<dbReference type="GO" id="GO:0043022">
    <property type="term" value="F:ribosome binding"/>
    <property type="evidence" value="ECO:0007669"/>
    <property type="project" value="TreeGrafter"/>
</dbReference>
<comment type="domain">
    <text evidence="12">Consists of 3 domains; the N-terminus binds the ribosome, the middle domain has PPIase activity, while the C-terminus has intrinsic chaperone activity on its own.</text>
</comment>
<dbReference type="GO" id="GO:0043335">
    <property type="term" value="P:protein unfolding"/>
    <property type="evidence" value="ECO:0007669"/>
    <property type="project" value="TreeGrafter"/>
</dbReference>
<dbReference type="SUPFAM" id="SSF54534">
    <property type="entry name" value="FKBP-like"/>
    <property type="match status" value="1"/>
</dbReference>
<comment type="function">
    <text evidence="10 12">Involved in protein export. Acts as a chaperone by maintaining the newly synthesized protein in an open conformation. Functions as a peptidyl-prolyl cis-trans isomerase.</text>
</comment>
<dbReference type="PANTHER" id="PTHR30560:SF3">
    <property type="entry name" value="TRIGGER FACTOR-LIKE PROTEIN TIG, CHLOROPLASTIC"/>
    <property type="match status" value="1"/>
</dbReference>
<evidence type="ECO:0000256" key="12">
    <source>
        <dbReference type="HAMAP-Rule" id="MF_00303"/>
    </source>
</evidence>
<evidence type="ECO:0000313" key="17">
    <source>
        <dbReference type="EMBL" id="BAQ17504.1"/>
    </source>
</evidence>
<dbReference type="Gene3D" id="3.30.70.1050">
    <property type="entry name" value="Trigger factor ribosome-binding domain"/>
    <property type="match status" value="1"/>
</dbReference>
<dbReference type="HAMAP" id="MF_00303">
    <property type="entry name" value="Trigger_factor_Tig"/>
    <property type="match status" value="1"/>
</dbReference>
<dbReference type="GO" id="GO:0005737">
    <property type="term" value="C:cytoplasm"/>
    <property type="evidence" value="ECO:0007669"/>
    <property type="project" value="UniProtKB-SubCell"/>
</dbReference>
<evidence type="ECO:0000256" key="8">
    <source>
        <dbReference type="ARBA" id="ARBA00023235"/>
    </source>
</evidence>
<dbReference type="InterPro" id="IPR001179">
    <property type="entry name" value="PPIase_FKBP_dom"/>
</dbReference>
<organism evidence="17 18">
    <name type="scientific">Methyloceanibacter caenitepidi</name>
    <dbReference type="NCBI Taxonomy" id="1384459"/>
    <lineage>
        <taxon>Bacteria</taxon>
        <taxon>Pseudomonadati</taxon>
        <taxon>Pseudomonadota</taxon>
        <taxon>Alphaproteobacteria</taxon>
        <taxon>Hyphomicrobiales</taxon>
        <taxon>Hyphomicrobiaceae</taxon>
        <taxon>Methyloceanibacter</taxon>
    </lineage>
</organism>
<evidence type="ECO:0000256" key="15">
    <source>
        <dbReference type="SAM" id="MobiDB-lite"/>
    </source>
</evidence>
<dbReference type="GO" id="GO:0015031">
    <property type="term" value="P:protein transport"/>
    <property type="evidence" value="ECO:0007669"/>
    <property type="project" value="UniProtKB-UniRule"/>
</dbReference>
<evidence type="ECO:0000256" key="1">
    <source>
        <dbReference type="ARBA" id="ARBA00000971"/>
    </source>
</evidence>
<dbReference type="RefSeq" id="WP_045369914.1">
    <property type="nucleotide sequence ID" value="NZ_AP014648.1"/>
</dbReference>
<gene>
    <name evidence="12" type="primary">tig</name>
    <name evidence="17" type="ORF">GL4_2059</name>
</gene>
<dbReference type="EMBL" id="AP014648">
    <property type="protein sequence ID" value="BAQ17504.1"/>
    <property type="molecule type" value="Genomic_DNA"/>
</dbReference>
<dbReference type="InterPro" id="IPR046357">
    <property type="entry name" value="PPIase_dom_sf"/>
</dbReference>
<keyword evidence="12" id="KW-0963">Cytoplasm</keyword>
<comment type="subcellular location">
    <subcellularLocation>
        <location evidence="12">Cytoplasm</location>
    </subcellularLocation>
    <text evidence="12">About half TF is bound to the ribosome near the polypeptide exit tunnel while the other half is free in the cytoplasm.</text>
</comment>
<evidence type="ECO:0000313" key="18">
    <source>
        <dbReference type="Proteomes" id="UP000031643"/>
    </source>
</evidence>
<evidence type="ECO:0000256" key="7">
    <source>
        <dbReference type="ARBA" id="ARBA00023186"/>
    </source>
</evidence>
<dbReference type="HOGENOM" id="CLU_033058_2_2_5"/>
<reference evidence="17 18" key="1">
    <citation type="submission" date="2014-09" db="EMBL/GenBank/DDBJ databases">
        <title>Genome sequencing of Methyloceanibacter caenitepidi Gela4.</title>
        <authorList>
            <person name="Takeuchi M."/>
            <person name="Susumu S."/>
            <person name="Kamagata Y."/>
            <person name="Oshima K."/>
            <person name="Hattori M."/>
            <person name="Iwasaki W."/>
        </authorList>
    </citation>
    <scope>NUCLEOTIDE SEQUENCE [LARGE SCALE GENOMIC DNA]</scope>
    <source>
        <strain evidence="17 18">Gela4</strain>
    </source>
</reference>
<dbReference type="KEGG" id="mcg:GL4_2059"/>
<dbReference type="NCBIfam" id="TIGR00115">
    <property type="entry name" value="tig"/>
    <property type="match status" value="1"/>
</dbReference>
<name>A0A0A8K669_9HYPH</name>
<accession>A0A0A8K669</accession>
<keyword evidence="7 12" id="KW-0143">Chaperone</keyword>
<proteinExistence type="inferred from homology"/>
<dbReference type="PIRSF" id="PIRSF003095">
    <property type="entry name" value="Trigger_factor"/>
    <property type="match status" value="1"/>
</dbReference>
<dbReference type="SUPFAM" id="SSF102735">
    <property type="entry name" value="Trigger factor ribosome-binding domain"/>
    <property type="match status" value="1"/>
</dbReference>
<dbReference type="InterPro" id="IPR027304">
    <property type="entry name" value="Trigger_fact/SurA_dom_sf"/>
</dbReference>
<feature type="region of interest" description="Disordered" evidence="15">
    <location>
        <begin position="446"/>
        <end position="468"/>
    </location>
</feature>
<dbReference type="FunFam" id="3.10.50.40:FF:000001">
    <property type="entry name" value="Trigger factor"/>
    <property type="match status" value="1"/>
</dbReference>
<evidence type="ECO:0000256" key="14">
    <source>
        <dbReference type="RuleBase" id="RU003914"/>
    </source>
</evidence>
<dbReference type="Gene3D" id="1.10.3120.10">
    <property type="entry name" value="Trigger factor, C-terminal domain"/>
    <property type="match status" value="1"/>
</dbReference>
<evidence type="ECO:0000256" key="11">
    <source>
        <dbReference type="ARBA" id="ARBA00029986"/>
    </source>
</evidence>
<dbReference type="InterPro" id="IPR008881">
    <property type="entry name" value="Trigger_fac_ribosome-bd_bac"/>
</dbReference>
<dbReference type="EC" id="5.2.1.8" evidence="3 12"/>
<dbReference type="AlphaFoldDB" id="A0A0A8K669"/>
<dbReference type="PANTHER" id="PTHR30560">
    <property type="entry name" value="TRIGGER FACTOR CHAPERONE AND PEPTIDYL-PROLYL CIS/TRANS ISOMERASE"/>
    <property type="match status" value="1"/>
</dbReference>
<dbReference type="Gene3D" id="3.10.50.40">
    <property type="match status" value="1"/>
</dbReference>
<evidence type="ECO:0000256" key="4">
    <source>
        <dbReference type="ARBA" id="ARBA00016902"/>
    </source>
</evidence>
<dbReference type="STRING" id="1384459.GL4_2059"/>
<protein>
    <recommendedName>
        <fullName evidence="4 12">Trigger factor</fullName>
        <shortName evidence="12">TF</shortName>
        <ecNumber evidence="3 12">5.2.1.8</ecNumber>
    </recommendedName>
    <alternativeName>
        <fullName evidence="11 12">PPIase</fullName>
    </alternativeName>
</protein>
<evidence type="ECO:0000256" key="10">
    <source>
        <dbReference type="ARBA" id="ARBA00024849"/>
    </source>
</evidence>
<keyword evidence="5 12" id="KW-0132">Cell division</keyword>
<evidence type="ECO:0000256" key="13">
    <source>
        <dbReference type="PROSITE-ProRule" id="PRU00277"/>
    </source>
</evidence>
<comment type="catalytic activity">
    <reaction evidence="1 12 13">
        <text>[protein]-peptidylproline (omega=180) = [protein]-peptidylproline (omega=0)</text>
        <dbReference type="Rhea" id="RHEA:16237"/>
        <dbReference type="Rhea" id="RHEA-COMP:10747"/>
        <dbReference type="Rhea" id="RHEA-COMP:10748"/>
        <dbReference type="ChEBI" id="CHEBI:83833"/>
        <dbReference type="ChEBI" id="CHEBI:83834"/>
        <dbReference type="EC" id="5.2.1.8"/>
    </reaction>
</comment>
<dbReference type="Proteomes" id="UP000031643">
    <property type="component" value="Chromosome"/>
</dbReference>
<evidence type="ECO:0000256" key="2">
    <source>
        <dbReference type="ARBA" id="ARBA00005464"/>
    </source>
</evidence>
<dbReference type="InterPro" id="IPR037041">
    <property type="entry name" value="Trigger_fac_C_sf"/>
</dbReference>
<evidence type="ECO:0000259" key="16">
    <source>
        <dbReference type="PROSITE" id="PS50059"/>
    </source>
</evidence>
<dbReference type="InterPro" id="IPR005215">
    <property type="entry name" value="Trig_fac"/>
</dbReference>
<feature type="domain" description="PPIase FKBP-type" evidence="16">
    <location>
        <begin position="169"/>
        <end position="231"/>
    </location>
</feature>
<keyword evidence="18" id="KW-1185">Reference proteome</keyword>
<dbReference type="Pfam" id="PF00254">
    <property type="entry name" value="FKBP_C"/>
    <property type="match status" value="1"/>
</dbReference>
<dbReference type="GO" id="GO:0051301">
    <property type="term" value="P:cell division"/>
    <property type="evidence" value="ECO:0007669"/>
    <property type="project" value="UniProtKB-KW"/>
</dbReference>
<evidence type="ECO:0000256" key="3">
    <source>
        <dbReference type="ARBA" id="ARBA00013194"/>
    </source>
</evidence>
<dbReference type="GO" id="GO:0051083">
    <property type="term" value="P:'de novo' cotranslational protein folding"/>
    <property type="evidence" value="ECO:0007669"/>
    <property type="project" value="TreeGrafter"/>
</dbReference>
<sequence length="468" mass="52450">MNVTETNAEGLRRELKVVVGADELEEKLSSRLEELKSKARIKGFRPGHVPKEHLRKVYGRSVMAEVVQQAVQETSQKAISEREERPAFQPQVKLPEDEAEINQIFDGKGDLAYTMTFEVLPTVEIMDLGTIALERPTAPVSDKEIDEAIDRIIATNPTFTPKDGPAKKGDRVTIDFVGKLNGEAFDGGTATDAPITLGAGGFIPGFEEGLEGVSTGEEKVVEATFPEAYGEPKLAGKTVQFEVKVKEVAAPQAPTLDDEFAKSLGAESVSQMRETVKGRLEFDRNMASRLKVKRALLDALNEGHSFELPPTLVENEFKAIWDQVLHDQEHSKKTFEDEGTTEEKAKEEYQDIAARRVRLGLLLSEIGSRNEITVSDDEVNKALIERIRQFPGQERQVYDFYRNTPEALAELRAPIFEDKVVDYILELAKVTDKNVSLEELYKDLDDGQGHDHDHDHNHDHDHHHDHDH</sequence>